<evidence type="ECO:0000256" key="4">
    <source>
        <dbReference type="ARBA" id="ARBA00023136"/>
    </source>
</evidence>
<feature type="transmembrane region" description="Helical" evidence="6">
    <location>
        <begin position="542"/>
        <end position="564"/>
    </location>
</feature>
<name>A0A8H4PN82_9HYPO</name>
<organism evidence="8 9">
    <name type="scientific">Ophiocordyceps sinensis</name>
    <dbReference type="NCBI Taxonomy" id="72228"/>
    <lineage>
        <taxon>Eukaryota</taxon>
        <taxon>Fungi</taxon>
        <taxon>Dikarya</taxon>
        <taxon>Ascomycota</taxon>
        <taxon>Pezizomycotina</taxon>
        <taxon>Sordariomycetes</taxon>
        <taxon>Hypocreomycetidae</taxon>
        <taxon>Hypocreales</taxon>
        <taxon>Ophiocordycipitaceae</taxon>
        <taxon>Ophiocordyceps</taxon>
    </lineage>
</organism>
<evidence type="ECO:0000259" key="7">
    <source>
        <dbReference type="PROSITE" id="PS50850"/>
    </source>
</evidence>
<gene>
    <name evidence="8" type="ORF">G6O67_006749</name>
</gene>
<dbReference type="InterPro" id="IPR011701">
    <property type="entry name" value="MFS"/>
</dbReference>
<keyword evidence="4 6" id="KW-0472">Membrane</keyword>
<feature type="transmembrane region" description="Helical" evidence="6">
    <location>
        <begin position="223"/>
        <end position="240"/>
    </location>
</feature>
<dbReference type="InterPro" id="IPR036259">
    <property type="entry name" value="MFS_trans_sf"/>
</dbReference>
<keyword evidence="3 6" id="KW-1133">Transmembrane helix</keyword>
<dbReference type="PROSITE" id="PS50850">
    <property type="entry name" value="MFS"/>
    <property type="match status" value="1"/>
</dbReference>
<reference evidence="8 9" key="1">
    <citation type="journal article" date="2020" name="Genome Biol. Evol.">
        <title>A new high-quality draft genome assembly of the Chinese cordyceps Ophiocordyceps sinensis.</title>
        <authorList>
            <person name="Shu R."/>
            <person name="Zhang J."/>
            <person name="Meng Q."/>
            <person name="Zhang H."/>
            <person name="Zhou G."/>
            <person name="Li M."/>
            <person name="Wu P."/>
            <person name="Zhao Y."/>
            <person name="Chen C."/>
            <person name="Qin Q."/>
        </authorList>
    </citation>
    <scope>NUCLEOTIDE SEQUENCE [LARGE SCALE GENOMIC DNA]</scope>
    <source>
        <strain evidence="8 9">IOZ07</strain>
    </source>
</reference>
<feature type="transmembrane region" description="Helical" evidence="6">
    <location>
        <begin position="247"/>
        <end position="265"/>
    </location>
</feature>
<evidence type="ECO:0000256" key="2">
    <source>
        <dbReference type="ARBA" id="ARBA00022692"/>
    </source>
</evidence>
<protein>
    <recommendedName>
        <fullName evidence="7">Major facilitator superfamily (MFS) profile domain-containing protein</fullName>
    </recommendedName>
</protein>
<feature type="transmembrane region" description="Helical" evidence="6">
    <location>
        <begin position="338"/>
        <end position="356"/>
    </location>
</feature>
<dbReference type="OrthoDB" id="5215911at2759"/>
<dbReference type="EMBL" id="JAAVMX010000007">
    <property type="protein sequence ID" value="KAF4506694.1"/>
    <property type="molecule type" value="Genomic_DNA"/>
</dbReference>
<feature type="transmembrane region" description="Helical" evidence="6">
    <location>
        <begin position="429"/>
        <end position="452"/>
    </location>
</feature>
<feature type="transmembrane region" description="Helical" evidence="6">
    <location>
        <begin position="183"/>
        <end position="203"/>
    </location>
</feature>
<dbReference type="AlphaFoldDB" id="A0A8H4PN82"/>
<evidence type="ECO:0000313" key="8">
    <source>
        <dbReference type="EMBL" id="KAF4506694.1"/>
    </source>
</evidence>
<keyword evidence="9" id="KW-1185">Reference proteome</keyword>
<evidence type="ECO:0000256" key="5">
    <source>
        <dbReference type="SAM" id="MobiDB-lite"/>
    </source>
</evidence>
<comment type="subcellular location">
    <subcellularLocation>
        <location evidence="1">Membrane</location>
        <topology evidence="1">Multi-pass membrane protein</topology>
    </subcellularLocation>
</comment>
<feature type="transmembrane region" description="Helical" evidence="6">
    <location>
        <begin position="609"/>
        <end position="631"/>
    </location>
</feature>
<dbReference type="Gene3D" id="1.20.1250.20">
    <property type="entry name" value="MFS general substrate transporter like domains"/>
    <property type="match status" value="1"/>
</dbReference>
<dbReference type="Pfam" id="PF07690">
    <property type="entry name" value="MFS_1"/>
    <property type="match status" value="1"/>
</dbReference>
<feature type="transmembrane region" description="Helical" evidence="6">
    <location>
        <begin position="576"/>
        <end position="597"/>
    </location>
</feature>
<dbReference type="GO" id="GO:0022857">
    <property type="term" value="F:transmembrane transporter activity"/>
    <property type="evidence" value="ECO:0007669"/>
    <property type="project" value="InterPro"/>
</dbReference>
<feature type="transmembrane region" description="Helical" evidence="6">
    <location>
        <begin position="515"/>
        <end position="536"/>
    </location>
</feature>
<dbReference type="Proteomes" id="UP000557566">
    <property type="component" value="Unassembled WGS sequence"/>
</dbReference>
<keyword evidence="2 6" id="KW-0812">Transmembrane</keyword>
<comment type="caution">
    <text evidence="8">The sequence shown here is derived from an EMBL/GenBank/DDBJ whole genome shotgun (WGS) entry which is preliminary data.</text>
</comment>
<evidence type="ECO:0000256" key="1">
    <source>
        <dbReference type="ARBA" id="ARBA00004141"/>
    </source>
</evidence>
<dbReference type="GO" id="GO:0005886">
    <property type="term" value="C:plasma membrane"/>
    <property type="evidence" value="ECO:0007669"/>
    <property type="project" value="TreeGrafter"/>
</dbReference>
<sequence>MEDRPLARRENGPARHLLMPETLDMSAWSSVSSNLRKERERALNGRKRVCRLTFMSTLWPCSLETPGACEQPEVPAGNAVAESSVWRVSRHSGAIRPSFFDGVHIQCPKPPTASIPEMSQSSASTAVEDGHSHDDGPEYPPGTVMLHSKLKTEKENKLTLVPTPTDDPRDPLAWPMWRKCLNFGLLSATTMALFTGLSIQHIFWAPMRKDLNVTYDDLTRARAAQLGSEAIACVIFIPFAKKYGRRPVYIASTFTFTWASWWSAYMKTVPELFLSNIFKGIAAAVNETAVQMSVRDMFFVNQRGSANAVYLAALKFGTSLSPIAAGAQAAKTGWRSSYVTLSAVMTVVTLLFAATFEETKFIPRAQGNAAEKSRRGGARLQTGDGVDSTRGETVAPPPERVRWPRDMSLQFLTTTDESIWRTMWNPIHVWWMPHILAASFIYGSSLALIIILSSMKSIIFPAPPYSFNPGQLGLLQLAPFVGSCLGIFYGGYLVDRLIVWLARRNQGLYEPEMRLYMMPLPAMVMAGGLAMFGITAGRGMHWIYPCIGSAMTSFGFGALGDMVLTCVIDAYPNMVSLAFVAIAFFRNTLSMIGTFGLGPWRGSMSVESMFIIVAVASLVINLFALPLVIWGKKARTVTAARYRRLAT</sequence>
<dbReference type="PANTHER" id="PTHR23502">
    <property type="entry name" value="MAJOR FACILITATOR SUPERFAMILY"/>
    <property type="match status" value="1"/>
</dbReference>
<dbReference type="InterPro" id="IPR020846">
    <property type="entry name" value="MFS_dom"/>
</dbReference>
<dbReference type="SUPFAM" id="SSF103473">
    <property type="entry name" value="MFS general substrate transporter"/>
    <property type="match status" value="1"/>
</dbReference>
<evidence type="ECO:0000256" key="6">
    <source>
        <dbReference type="SAM" id="Phobius"/>
    </source>
</evidence>
<accession>A0A8H4PN82</accession>
<evidence type="ECO:0000256" key="3">
    <source>
        <dbReference type="ARBA" id="ARBA00022989"/>
    </source>
</evidence>
<feature type="domain" description="Major facilitator superfamily (MFS) profile" evidence="7">
    <location>
        <begin position="181"/>
        <end position="632"/>
    </location>
</feature>
<evidence type="ECO:0000313" key="9">
    <source>
        <dbReference type="Proteomes" id="UP000557566"/>
    </source>
</evidence>
<dbReference type="PANTHER" id="PTHR23502:SF50">
    <property type="entry name" value="TRANSPORTER, PUTATIVE (AFU_ORTHOLOGUE AFUA_5G00430)-RELATED"/>
    <property type="match status" value="1"/>
</dbReference>
<feature type="transmembrane region" description="Helical" evidence="6">
    <location>
        <begin position="472"/>
        <end position="494"/>
    </location>
</feature>
<proteinExistence type="predicted"/>
<feature type="region of interest" description="Disordered" evidence="5">
    <location>
        <begin position="367"/>
        <end position="399"/>
    </location>
</feature>
<feature type="region of interest" description="Disordered" evidence="5">
    <location>
        <begin position="114"/>
        <end position="137"/>
    </location>
</feature>